<name>A0A6A9V2F5_9ACTN</name>
<dbReference type="AlphaFoldDB" id="A0A6A9V2F5"/>
<organism evidence="1 2">
    <name type="scientific">Auraticoccus cholistanensis</name>
    <dbReference type="NCBI Taxonomy" id="2656650"/>
    <lineage>
        <taxon>Bacteria</taxon>
        <taxon>Bacillati</taxon>
        <taxon>Actinomycetota</taxon>
        <taxon>Actinomycetes</taxon>
        <taxon>Propionibacteriales</taxon>
        <taxon>Propionibacteriaceae</taxon>
        <taxon>Auraticoccus</taxon>
    </lineage>
</organism>
<reference evidence="1 2" key="1">
    <citation type="submission" date="2019-12" db="EMBL/GenBank/DDBJ databases">
        <title>Auraticoccus cholistani sp. nov., an actinomycete isolated from soil of Cholistan desert.</title>
        <authorList>
            <person name="Cheema M.T."/>
        </authorList>
    </citation>
    <scope>NUCLEOTIDE SEQUENCE [LARGE SCALE GENOMIC DNA]</scope>
    <source>
        <strain evidence="1 2">F435</strain>
    </source>
</reference>
<dbReference type="EMBL" id="WPCU01000010">
    <property type="protein sequence ID" value="MVA77749.1"/>
    <property type="molecule type" value="Genomic_DNA"/>
</dbReference>
<sequence length="130" mass="13936">MDLRLTETSVTEDGQVTTVRFCWAGTVPTAGASVLWSVVVRSGRKALQLGCTFVDGELVGQFVFDHTAVRQINLTPRVRSDVDDGELLLVFTDLVLSDHLGPDYTATGHLSVSMELTAPGTVRMLAEGAA</sequence>
<accession>A0A6A9V2F5</accession>
<comment type="caution">
    <text evidence="1">The sequence shown here is derived from an EMBL/GenBank/DDBJ whole genome shotgun (WGS) entry which is preliminary data.</text>
</comment>
<dbReference type="Proteomes" id="UP000435304">
    <property type="component" value="Unassembled WGS sequence"/>
</dbReference>
<proteinExistence type="predicted"/>
<evidence type="ECO:0000313" key="1">
    <source>
        <dbReference type="EMBL" id="MVA77749.1"/>
    </source>
</evidence>
<protein>
    <submittedName>
        <fullName evidence="1">Uncharacterized protein</fullName>
    </submittedName>
</protein>
<keyword evidence="2" id="KW-1185">Reference proteome</keyword>
<gene>
    <name evidence="1" type="ORF">GC722_17265</name>
</gene>
<dbReference type="RefSeq" id="WP_156611959.1">
    <property type="nucleotide sequence ID" value="NZ_WPCU01000010.1"/>
</dbReference>
<evidence type="ECO:0000313" key="2">
    <source>
        <dbReference type="Proteomes" id="UP000435304"/>
    </source>
</evidence>